<protein>
    <submittedName>
        <fullName evidence="2">Metal/formaldehyde-sensitive transcriptional repressor</fullName>
    </submittedName>
</protein>
<sequence length="88" mass="10203">MSHLHENRKILNRLSRLQGQINAIQKTVNDSDKSCVEVLQQVAAVKGAVNGLMNELIEEHLKHHVLTGTQYNESEMEEFFKLLKKYRE</sequence>
<dbReference type="Proteomes" id="UP001339883">
    <property type="component" value="Unassembled WGS sequence"/>
</dbReference>
<dbReference type="PANTHER" id="PTHR33677">
    <property type="entry name" value="TRANSCRIPTIONAL REPRESSOR FRMR-RELATED"/>
    <property type="match status" value="1"/>
</dbReference>
<gene>
    <name evidence="2" type="ORF">I2F25_08535</name>
</gene>
<dbReference type="PANTHER" id="PTHR33677:SF5">
    <property type="entry name" value="TRANSCRIPTIONAL REPRESSOR FRMR"/>
    <property type="match status" value="1"/>
</dbReference>
<evidence type="ECO:0000256" key="1">
    <source>
        <dbReference type="ARBA" id="ARBA00005260"/>
    </source>
</evidence>
<comment type="similarity">
    <text evidence="1">Belongs to the FrmR/RcnR family.</text>
</comment>
<comment type="caution">
    <text evidence="2">The sequence shown here is derived from an EMBL/GenBank/DDBJ whole genome shotgun (WGS) entry which is preliminary data.</text>
</comment>
<dbReference type="InterPro" id="IPR003735">
    <property type="entry name" value="Metal_Tscrpt_repr"/>
</dbReference>
<dbReference type="Gene3D" id="1.20.58.1000">
    <property type="entry name" value="Metal-sensitive repressor, helix protomer"/>
    <property type="match status" value="1"/>
</dbReference>
<dbReference type="RefSeq" id="WP_277094919.1">
    <property type="nucleotide sequence ID" value="NZ_VTDN01000006.1"/>
</dbReference>
<dbReference type="EMBL" id="VTDN01000006">
    <property type="protein sequence ID" value="MEB5477084.1"/>
    <property type="molecule type" value="Genomic_DNA"/>
</dbReference>
<dbReference type="CDD" id="cd10153">
    <property type="entry name" value="RcnR-FrmR-like_DUF156"/>
    <property type="match status" value="1"/>
</dbReference>
<reference evidence="2 3" key="1">
    <citation type="submission" date="2019-08" db="EMBL/GenBank/DDBJ databases">
        <title>Five species of Acinetobacter isolated from floral nectar and animal pollinators.</title>
        <authorList>
            <person name="Hendry T.A."/>
        </authorList>
    </citation>
    <scope>NUCLEOTIDE SEQUENCE [LARGE SCALE GENOMIC DNA]</scope>
    <source>
        <strain evidence="2 3">MD18.27</strain>
    </source>
</reference>
<organism evidence="2 3">
    <name type="scientific">Acinetobacter pollinis</name>
    <dbReference type="NCBI Taxonomy" id="2605270"/>
    <lineage>
        <taxon>Bacteria</taxon>
        <taxon>Pseudomonadati</taxon>
        <taxon>Pseudomonadota</taxon>
        <taxon>Gammaproteobacteria</taxon>
        <taxon>Moraxellales</taxon>
        <taxon>Moraxellaceae</taxon>
        <taxon>Acinetobacter</taxon>
    </lineage>
</organism>
<accession>A0ABU6DTA9</accession>
<proteinExistence type="inferred from homology"/>
<name>A0ABU6DTA9_9GAMM</name>
<dbReference type="Pfam" id="PF02583">
    <property type="entry name" value="Trns_repr_metal"/>
    <property type="match status" value="1"/>
</dbReference>
<evidence type="ECO:0000313" key="3">
    <source>
        <dbReference type="Proteomes" id="UP001339883"/>
    </source>
</evidence>
<keyword evidence="3" id="KW-1185">Reference proteome</keyword>
<dbReference type="InterPro" id="IPR038390">
    <property type="entry name" value="Metal_Tscrpt_repr_sf"/>
</dbReference>
<evidence type="ECO:0000313" key="2">
    <source>
        <dbReference type="EMBL" id="MEB5477084.1"/>
    </source>
</evidence>